<evidence type="ECO:0000259" key="2">
    <source>
        <dbReference type="PROSITE" id="PS51998"/>
    </source>
</evidence>
<feature type="compositionally biased region" description="Acidic residues" evidence="1">
    <location>
        <begin position="76"/>
        <end position="90"/>
    </location>
</feature>
<dbReference type="Pfam" id="PF08766">
    <property type="entry name" value="DEK_C"/>
    <property type="match status" value="1"/>
</dbReference>
<reference evidence="3" key="2">
    <citation type="submission" date="2024-10" db="UniProtKB">
        <authorList>
            <consortium name="EnsemblProtists"/>
        </authorList>
    </citation>
    <scope>IDENTIFICATION</scope>
</reference>
<reference evidence="4" key="1">
    <citation type="journal article" date="2013" name="Nature">
        <title>Pan genome of the phytoplankton Emiliania underpins its global distribution.</title>
        <authorList>
            <person name="Read B.A."/>
            <person name="Kegel J."/>
            <person name="Klute M.J."/>
            <person name="Kuo A."/>
            <person name="Lefebvre S.C."/>
            <person name="Maumus F."/>
            <person name="Mayer C."/>
            <person name="Miller J."/>
            <person name="Monier A."/>
            <person name="Salamov A."/>
            <person name="Young J."/>
            <person name="Aguilar M."/>
            <person name="Claverie J.M."/>
            <person name="Frickenhaus S."/>
            <person name="Gonzalez K."/>
            <person name="Herman E.K."/>
            <person name="Lin Y.C."/>
            <person name="Napier J."/>
            <person name="Ogata H."/>
            <person name="Sarno A.F."/>
            <person name="Shmutz J."/>
            <person name="Schroeder D."/>
            <person name="de Vargas C."/>
            <person name="Verret F."/>
            <person name="von Dassow P."/>
            <person name="Valentin K."/>
            <person name="Van de Peer Y."/>
            <person name="Wheeler G."/>
            <person name="Dacks J.B."/>
            <person name="Delwiche C.F."/>
            <person name="Dyhrman S.T."/>
            <person name="Glockner G."/>
            <person name="John U."/>
            <person name="Richards T."/>
            <person name="Worden A.Z."/>
            <person name="Zhang X."/>
            <person name="Grigoriev I.V."/>
            <person name="Allen A.E."/>
            <person name="Bidle K."/>
            <person name="Borodovsky M."/>
            <person name="Bowler C."/>
            <person name="Brownlee C."/>
            <person name="Cock J.M."/>
            <person name="Elias M."/>
            <person name="Gladyshev V.N."/>
            <person name="Groth M."/>
            <person name="Guda C."/>
            <person name="Hadaegh A."/>
            <person name="Iglesias-Rodriguez M.D."/>
            <person name="Jenkins J."/>
            <person name="Jones B.M."/>
            <person name="Lawson T."/>
            <person name="Leese F."/>
            <person name="Lindquist E."/>
            <person name="Lobanov A."/>
            <person name="Lomsadze A."/>
            <person name="Malik S.B."/>
            <person name="Marsh M.E."/>
            <person name="Mackinder L."/>
            <person name="Mock T."/>
            <person name="Mueller-Roeber B."/>
            <person name="Pagarete A."/>
            <person name="Parker M."/>
            <person name="Probert I."/>
            <person name="Quesneville H."/>
            <person name="Raines C."/>
            <person name="Rensing S.A."/>
            <person name="Riano-Pachon D.M."/>
            <person name="Richier S."/>
            <person name="Rokitta S."/>
            <person name="Shiraiwa Y."/>
            <person name="Soanes D.M."/>
            <person name="van der Giezen M."/>
            <person name="Wahlund T.M."/>
            <person name="Williams B."/>
            <person name="Wilson W."/>
            <person name="Wolfe G."/>
            <person name="Wurch L.L."/>
        </authorList>
    </citation>
    <scope>NUCLEOTIDE SEQUENCE</scope>
</reference>
<dbReference type="GeneID" id="17279402"/>
<organism evidence="3 4">
    <name type="scientific">Emiliania huxleyi (strain CCMP1516)</name>
    <dbReference type="NCBI Taxonomy" id="280463"/>
    <lineage>
        <taxon>Eukaryota</taxon>
        <taxon>Haptista</taxon>
        <taxon>Haptophyta</taxon>
        <taxon>Prymnesiophyceae</taxon>
        <taxon>Isochrysidales</taxon>
        <taxon>Noelaerhabdaceae</taxon>
        <taxon>Emiliania</taxon>
    </lineage>
</organism>
<dbReference type="Proteomes" id="UP000013827">
    <property type="component" value="Unassembled WGS sequence"/>
</dbReference>
<protein>
    <recommendedName>
        <fullName evidence="2">DEK-C domain-containing protein</fullName>
    </recommendedName>
</protein>
<dbReference type="InterPro" id="IPR014876">
    <property type="entry name" value="DEK_C"/>
</dbReference>
<keyword evidence="4" id="KW-1185">Reference proteome</keyword>
<evidence type="ECO:0000313" key="3">
    <source>
        <dbReference type="EnsemblProtists" id="EOD34132"/>
    </source>
</evidence>
<dbReference type="AlphaFoldDB" id="A0A0D3KEE7"/>
<dbReference type="KEGG" id="ehx:EMIHUDRAFT_111354"/>
<dbReference type="PaxDb" id="2903-EOD34132"/>
<dbReference type="EnsemblProtists" id="EOD34132">
    <property type="protein sequence ID" value="EOD34132"/>
    <property type="gene ID" value="EMIHUDRAFT_111354"/>
</dbReference>
<feature type="domain" description="DEK-C" evidence="2">
    <location>
        <begin position="15"/>
        <end position="73"/>
    </location>
</feature>
<dbReference type="PROSITE" id="PS51998">
    <property type="entry name" value="DEK_C"/>
    <property type="match status" value="1"/>
</dbReference>
<dbReference type="RefSeq" id="XP_005786561.1">
    <property type="nucleotide sequence ID" value="XM_005786504.1"/>
</dbReference>
<feature type="compositionally biased region" description="Basic and acidic residues" evidence="1">
    <location>
        <begin position="53"/>
        <end position="63"/>
    </location>
</feature>
<feature type="region of interest" description="Disordered" evidence="1">
    <location>
        <begin position="48"/>
        <end position="140"/>
    </location>
</feature>
<accession>A0A0D3KEE7</accession>
<name>A0A0D3KEE7_EMIH1</name>
<evidence type="ECO:0000313" key="4">
    <source>
        <dbReference type="Proteomes" id="UP000013827"/>
    </source>
</evidence>
<sequence>MASRPPALPHGRLPGAHQAEMKKHVEQIIGEVGVDNLSAKTVREKLETALGKEPGELKPEKTLISELIDEVMAQQEDAEEEEEEEEEEEAPPPKKAKKAPAKANGGGDDGGEKKEKTFSCTTVSGNEAPKDLKKAQSKKLKSKEFLEKGGRIEININGNKLTADPREFSSGGKGWYTGGKIEMRVNGKDIWAQAGINITIPGSRL</sequence>
<dbReference type="HOGENOM" id="CLU_1443769_0_0_1"/>
<proteinExistence type="predicted"/>
<feature type="region of interest" description="Disordered" evidence="1">
    <location>
        <begin position="1"/>
        <end position="24"/>
    </location>
</feature>
<evidence type="ECO:0000256" key="1">
    <source>
        <dbReference type="SAM" id="MobiDB-lite"/>
    </source>
</evidence>
<dbReference type="OMA" id="RIEININ"/>